<dbReference type="AlphaFoldDB" id="A0A9P0CWC0"/>
<dbReference type="Pfam" id="PF10545">
    <property type="entry name" value="MADF_DNA_bdg"/>
    <property type="match status" value="1"/>
</dbReference>
<evidence type="ECO:0000313" key="4">
    <source>
        <dbReference type="Proteomes" id="UP001153636"/>
    </source>
</evidence>
<dbReference type="OrthoDB" id="6703957at2759"/>
<proteinExistence type="predicted"/>
<feature type="compositionally biased region" description="Polar residues" evidence="1">
    <location>
        <begin position="143"/>
        <end position="159"/>
    </location>
</feature>
<dbReference type="GO" id="GO:0005634">
    <property type="term" value="C:nucleus"/>
    <property type="evidence" value="ECO:0007669"/>
    <property type="project" value="TreeGrafter"/>
</dbReference>
<sequence>MSFKEEILIDLVYKLPHLWDKKDPNYKDKVAVENGWESISQVLHMRISNVQYLWANIRTKYLKERRQLKNLPSGSGAQKTWHLFEKLGFLDAVIATRKTKGNILKSNEESSSSEIWDELSVNEDGFQEETIEIRSYMDDDDSQTPSTSKHRLQGSSPGWLNQPRLLNVQS</sequence>
<dbReference type="PANTHER" id="PTHR12243">
    <property type="entry name" value="MADF DOMAIN TRANSCRIPTION FACTOR"/>
    <property type="match status" value="1"/>
</dbReference>
<dbReference type="GO" id="GO:0006357">
    <property type="term" value="P:regulation of transcription by RNA polymerase II"/>
    <property type="evidence" value="ECO:0007669"/>
    <property type="project" value="TreeGrafter"/>
</dbReference>
<dbReference type="InterPro" id="IPR006578">
    <property type="entry name" value="MADF-dom"/>
</dbReference>
<accession>A0A9P0CWC0</accession>
<reference evidence="3" key="1">
    <citation type="submission" date="2022-01" db="EMBL/GenBank/DDBJ databases">
        <authorList>
            <person name="King R."/>
        </authorList>
    </citation>
    <scope>NUCLEOTIDE SEQUENCE</scope>
</reference>
<keyword evidence="4" id="KW-1185">Reference proteome</keyword>
<name>A0A9P0CWC0_9CUCU</name>
<gene>
    <name evidence="3" type="ORF">PSYICH_LOCUS8035</name>
</gene>
<dbReference type="EMBL" id="OV651833">
    <property type="protein sequence ID" value="CAH1107398.1"/>
    <property type="molecule type" value="Genomic_DNA"/>
</dbReference>
<dbReference type="PANTHER" id="PTHR12243:SF67">
    <property type="entry name" value="COREPRESSOR OF PANGOLIN, ISOFORM A-RELATED"/>
    <property type="match status" value="1"/>
</dbReference>
<protein>
    <recommendedName>
        <fullName evidence="2">MADF domain-containing protein</fullName>
    </recommendedName>
</protein>
<organism evidence="3 4">
    <name type="scientific">Psylliodes chrysocephalus</name>
    <dbReference type="NCBI Taxonomy" id="3402493"/>
    <lineage>
        <taxon>Eukaryota</taxon>
        <taxon>Metazoa</taxon>
        <taxon>Ecdysozoa</taxon>
        <taxon>Arthropoda</taxon>
        <taxon>Hexapoda</taxon>
        <taxon>Insecta</taxon>
        <taxon>Pterygota</taxon>
        <taxon>Neoptera</taxon>
        <taxon>Endopterygota</taxon>
        <taxon>Coleoptera</taxon>
        <taxon>Polyphaga</taxon>
        <taxon>Cucujiformia</taxon>
        <taxon>Chrysomeloidea</taxon>
        <taxon>Chrysomelidae</taxon>
        <taxon>Galerucinae</taxon>
        <taxon>Alticini</taxon>
        <taxon>Psylliodes</taxon>
    </lineage>
</organism>
<dbReference type="InterPro" id="IPR039353">
    <property type="entry name" value="TF_Adf1"/>
</dbReference>
<feature type="region of interest" description="Disordered" evidence="1">
    <location>
        <begin position="135"/>
        <end position="170"/>
    </location>
</feature>
<feature type="domain" description="MADF" evidence="2">
    <location>
        <begin position="7"/>
        <end position="95"/>
    </location>
</feature>
<evidence type="ECO:0000256" key="1">
    <source>
        <dbReference type="SAM" id="MobiDB-lite"/>
    </source>
</evidence>
<dbReference type="Proteomes" id="UP001153636">
    <property type="component" value="Chromosome 21"/>
</dbReference>
<dbReference type="SMART" id="SM00595">
    <property type="entry name" value="MADF"/>
    <property type="match status" value="1"/>
</dbReference>
<evidence type="ECO:0000313" key="3">
    <source>
        <dbReference type="EMBL" id="CAH1107398.1"/>
    </source>
</evidence>
<dbReference type="GO" id="GO:0005667">
    <property type="term" value="C:transcription regulator complex"/>
    <property type="evidence" value="ECO:0007669"/>
    <property type="project" value="TreeGrafter"/>
</dbReference>
<dbReference type="PROSITE" id="PS51029">
    <property type="entry name" value="MADF"/>
    <property type="match status" value="1"/>
</dbReference>
<evidence type="ECO:0000259" key="2">
    <source>
        <dbReference type="PROSITE" id="PS51029"/>
    </source>
</evidence>